<evidence type="ECO:0000313" key="2">
    <source>
        <dbReference type="EMBL" id="KAF9662914.1"/>
    </source>
</evidence>
<dbReference type="Proteomes" id="UP000657918">
    <property type="component" value="Unassembled WGS sequence"/>
</dbReference>
<proteinExistence type="predicted"/>
<evidence type="ECO:0000313" key="3">
    <source>
        <dbReference type="Proteomes" id="UP000657918"/>
    </source>
</evidence>
<dbReference type="AlphaFoldDB" id="A0A835MGN1"/>
<feature type="region of interest" description="Disordered" evidence="1">
    <location>
        <begin position="1"/>
        <end position="26"/>
    </location>
</feature>
<keyword evidence="3" id="KW-1185">Reference proteome</keyword>
<name>A0A835MGN1_9ROSI</name>
<dbReference type="OrthoDB" id="275179at2759"/>
<gene>
    <name evidence="2" type="ORF">SADUNF_Sadunf18G0103900</name>
</gene>
<comment type="caution">
    <text evidence="2">The sequence shown here is derived from an EMBL/GenBank/DDBJ whole genome shotgun (WGS) entry which is preliminary data.</text>
</comment>
<evidence type="ECO:0000256" key="1">
    <source>
        <dbReference type="SAM" id="MobiDB-lite"/>
    </source>
</evidence>
<evidence type="ECO:0008006" key="4">
    <source>
        <dbReference type="Google" id="ProtNLM"/>
    </source>
</evidence>
<organism evidence="2 3">
    <name type="scientific">Salix dunnii</name>
    <dbReference type="NCBI Taxonomy" id="1413687"/>
    <lineage>
        <taxon>Eukaryota</taxon>
        <taxon>Viridiplantae</taxon>
        <taxon>Streptophyta</taxon>
        <taxon>Embryophyta</taxon>
        <taxon>Tracheophyta</taxon>
        <taxon>Spermatophyta</taxon>
        <taxon>Magnoliopsida</taxon>
        <taxon>eudicotyledons</taxon>
        <taxon>Gunneridae</taxon>
        <taxon>Pentapetalae</taxon>
        <taxon>rosids</taxon>
        <taxon>fabids</taxon>
        <taxon>Malpighiales</taxon>
        <taxon>Salicaceae</taxon>
        <taxon>Saliceae</taxon>
        <taxon>Salix</taxon>
    </lineage>
</organism>
<protein>
    <recommendedName>
        <fullName evidence="4">Galactokinase N-terminal domain-containing protein</fullName>
    </recommendedName>
</protein>
<sequence length="195" mass="21747">MSGSSWPGKNELNEIKNTGPTMAGRRPEEVRVVLSPHRICPLGAHIDHQCGTVSAMTINEGMLPGFNPSVDTDEDGSKLKKSSCQAKHLSYLPRDSTGLFYRNNLLRRLTREGWFIKLRMAFIPICTGWQPLKHLHHVYEILLKARGLSGARLISAGSRGYPAFADANLVEEAVTFVTEEYRCLSNLLTKACFDM</sequence>
<accession>A0A835MGN1</accession>
<reference evidence="2 3" key="1">
    <citation type="submission" date="2020-10" db="EMBL/GenBank/DDBJ databases">
        <title>Plant Genome Project.</title>
        <authorList>
            <person name="Zhang R.-G."/>
        </authorList>
    </citation>
    <scope>NUCLEOTIDE SEQUENCE [LARGE SCALE GENOMIC DNA]</scope>
    <source>
        <strain evidence="2">FAFU-HL-1</strain>
        <tissue evidence="2">Leaf</tissue>
    </source>
</reference>
<dbReference type="EMBL" id="JADGMS010000018">
    <property type="protein sequence ID" value="KAF9662914.1"/>
    <property type="molecule type" value="Genomic_DNA"/>
</dbReference>